<dbReference type="Gene3D" id="1.10.1220.10">
    <property type="entry name" value="Met repressor-like"/>
    <property type="match status" value="1"/>
</dbReference>
<protein>
    <recommendedName>
        <fullName evidence="3">CopG family transcriptional regulator</fullName>
    </recommendedName>
</protein>
<dbReference type="STRING" id="466.Lmac_2022"/>
<dbReference type="GO" id="GO:0006355">
    <property type="term" value="P:regulation of DNA-templated transcription"/>
    <property type="evidence" value="ECO:0007669"/>
    <property type="project" value="InterPro"/>
</dbReference>
<dbReference type="EMBL" id="LNYL01000044">
    <property type="protein sequence ID" value="KTD25658.1"/>
    <property type="molecule type" value="Genomic_DNA"/>
</dbReference>
<dbReference type="OrthoDB" id="427269at2"/>
<dbReference type="AlphaFoldDB" id="A0A0W0W037"/>
<reference evidence="1 2" key="1">
    <citation type="submission" date="2015-11" db="EMBL/GenBank/DDBJ databases">
        <title>Genomic analysis of 38 Legionella species identifies large and diverse effector repertoires.</title>
        <authorList>
            <person name="Burstein D."/>
            <person name="Amaro F."/>
            <person name="Zusman T."/>
            <person name="Lifshitz Z."/>
            <person name="Cohen O."/>
            <person name="Gilbert J.A."/>
            <person name="Pupko T."/>
            <person name="Shuman H.A."/>
            <person name="Segal G."/>
        </authorList>
    </citation>
    <scope>NUCLEOTIDE SEQUENCE [LARGE SCALE GENOMIC DNA]</scope>
    <source>
        <strain evidence="1 2">PX-1-G2-E2</strain>
    </source>
</reference>
<dbReference type="CDD" id="cd22231">
    <property type="entry name" value="RHH_NikR_HicB-like"/>
    <property type="match status" value="1"/>
</dbReference>
<dbReference type="SUPFAM" id="SSF47598">
    <property type="entry name" value="Ribbon-helix-helix"/>
    <property type="match status" value="1"/>
</dbReference>
<accession>A0A0W0W037</accession>
<keyword evidence="2" id="KW-1185">Reference proteome</keyword>
<comment type="caution">
    <text evidence="1">The sequence shown here is derived from an EMBL/GenBank/DDBJ whole genome shotgun (WGS) entry which is preliminary data.</text>
</comment>
<dbReference type="Proteomes" id="UP000054908">
    <property type="component" value="Unassembled WGS sequence"/>
</dbReference>
<dbReference type="PATRIC" id="fig|466.6.peg.2141"/>
<dbReference type="RefSeq" id="WP_058452759.1">
    <property type="nucleotide sequence ID" value="NZ_CAAAIB010000002.1"/>
</dbReference>
<evidence type="ECO:0008006" key="3">
    <source>
        <dbReference type="Google" id="ProtNLM"/>
    </source>
</evidence>
<gene>
    <name evidence="1" type="ORF">Lmac_2022</name>
</gene>
<evidence type="ECO:0000313" key="1">
    <source>
        <dbReference type="EMBL" id="KTD25658.1"/>
    </source>
</evidence>
<name>A0A0W0W037_9GAMM</name>
<evidence type="ECO:0000313" key="2">
    <source>
        <dbReference type="Proteomes" id="UP000054908"/>
    </source>
</evidence>
<dbReference type="InterPro" id="IPR010985">
    <property type="entry name" value="Ribbon_hlx_hlx"/>
</dbReference>
<proteinExistence type="predicted"/>
<dbReference type="InterPro" id="IPR013321">
    <property type="entry name" value="Arc_rbn_hlx_hlx"/>
</dbReference>
<sequence length="75" mass="8939">MLVQKLSISLPQQQCEFIESYLTEHHLKSRSEVIKEALYLLQQKQLESYYREANQEMDVAFEKTSLDGLEENETW</sequence>
<organism evidence="1 2">
    <name type="scientific">Legionella maceachernii</name>
    <dbReference type="NCBI Taxonomy" id="466"/>
    <lineage>
        <taxon>Bacteria</taxon>
        <taxon>Pseudomonadati</taxon>
        <taxon>Pseudomonadota</taxon>
        <taxon>Gammaproteobacteria</taxon>
        <taxon>Legionellales</taxon>
        <taxon>Legionellaceae</taxon>
        <taxon>Legionella</taxon>
    </lineage>
</organism>